<dbReference type="RefSeq" id="WP_338737233.1">
    <property type="nucleotide sequence ID" value="NZ_CP146612.1"/>
</dbReference>
<dbReference type="SUPFAM" id="SSF55486">
    <property type="entry name" value="Metalloproteases ('zincins'), catalytic domain"/>
    <property type="match status" value="1"/>
</dbReference>
<keyword evidence="2" id="KW-0732">Signal</keyword>
<dbReference type="EMBL" id="CP146612">
    <property type="protein sequence ID" value="WWX25093.1"/>
    <property type="molecule type" value="Genomic_DNA"/>
</dbReference>
<evidence type="ECO:0000313" key="4">
    <source>
        <dbReference type="EMBL" id="WWX25093.1"/>
    </source>
</evidence>
<dbReference type="Proteomes" id="UP001375370">
    <property type="component" value="Chromosome"/>
</dbReference>
<name>A0ABZ2J458_9CHLR</name>
<evidence type="ECO:0000256" key="1">
    <source>
        <dbReference type="SAM" id="Phobius"/>
    </source>
</evidence>
<dbReference type="InterPro" id="IPR039568">
    <property type="entry name" value="Peptidase_MA-like_dom"/>
</dbReference>
<evidence type="ECO:0000259" key="3">
    <source>
        <dbReference type="Pfam" id="PF13485"/>
    </source>
</evidence>
<feature type="signal peptide" evidence="2">
    <location>
        <begin position="1"/>
        <end position="26"/>
    </location>
</feature>
<proteinExistence type="predicted"/>
<feature type="chain" id="PRO_5046921379" evidence="2">
    <location>
        <begin position="27"/>
        <end position="410"/>
    </location>
</feature>
<organism evidence="4 5">
    <name type="scientific">Candidatus Dehalogenimonas loeffleri</name>
    <dbReference type="NCBI Taxonomy" id="3127115"/>
    <lineage>
        <taxon>Bacteria</taxon>
        <taxon>Bacillati</taxon>
        <taxon>Chloroflexota</taxon>
        <taxon>Dehalococcoidia</taxon>
        <taxon>Dehalococcoidales</taxon>
        <taxon>Dehalococcoidaceae</taxon>
        <taxon>Dehalogenimonas</taxon>
    </lineage>
</organism>
<keyword evidence="5" id="KW-1185">Reference proteome</keyword>
<sequence>MSKRFLGLIATGILLLAAIAPVPAAAEELNISSMNYAASFPNSLSFTLKATAPVEIVDARLHYQVQRQGFAEVFNEVIVKVAPATDVSLSYSLNLRRVGGLPPGVVIDYWWTLYDAGGREYVTEVNKLTFNDERYQWRALSEGLVTLYWYNGSDSFAGQLMATAQQALDKLENDTGARLSEPVNIYIYDSAQSLQGSMVFPQEWTGGVAFTNFNTIAIGIETSSLTWGKRAIVHELAHVVTNQVTANPYNSIPTWLNEGLSMYAEGPLDALYVVFYNSARDQQSLISVRSLTSPFSADPALAYLSYAESYHVVKYLIDTYGQDKMSRFLDQFAEGASADGALEAVYGFDLEGLDAEWQEYAYNAVPDRFQSAVIWTPWLVLLIVLVSGASVIIAVWLFYPRMVRVERVDQ</sequence>
<feature type="domain" description="Peptidase MA-like" evidence="3">
    <location>
        <begin position="163"/>
        <end position="362"/>
    </location>
</feature>
<dbReference type="Pfam" id="PF13485">
    <property type="entry name" value="Peptidase_MA_2"/>
    <property type="match status" value="1"/>
</dbReference>
<gene>
    <name evidence="4" type="ORF">V8247_07480</name>
</gene>
<protein>
    <submittedName>
        <fullName evidence="4">Peptidase MA family metallohydrolase</fullName>
    </submittedName>
</protein>
<evidence type="ECO:0000313" key="5">
    <source>
        <dbReference type="Proteomes" id="UP001375370"/>
    </source>
</evidence>
<keyword evidence="1" id="KW-1133">Transmembrane helix</keyword>
<feature type="transmembrane region" description="Helical" evidence="1">
    <location>
        <begin position="375"/>
        <end position="399"/>
    </location>
</feature>
<reference evidence="4 5" key="1">
    <citation type="submission" date="2024-03" db="EMBL/GenBank/DDBJ databases">
        <title>A Dehalogenimonas Isolated from Estuarine Sediments Dihaloeliminates Chlorinated Alkanes.</title>
        <authorList>
            <person name="Yang Y."/>
            <person name="Wang H."/>
        </authorList>
    </citation>
    <scope>NUCLEOTIDE SEQUENCE [LARGE SCALE GENOMIC DNA]</scope>
    <source>
        <strain evidence="4 5">W</strain>
    </source>
</reference>
<evidence type="ECO:0000256" key="2">
    <source>
        <dbReference type="SAM" id="SignalP"/>
    </source>
</evidence>
<keyword evidence="1" id="KW-0812">Transmembrane</keyword>
<keyword evidence="1" id="KW-0472">Membrane</keyword>
<accession>A0ABZ2J458</accession>